<dbReference type="Pfam" id="PF15072">
    <property type="entry name" value="HROB"/>
    <property type="match status" value="1"/>
</dbReference>
<evidence type="ECO:0000259" key="1">
    <source>
        <dbReference type="Pfam" id="PF15072"/>
    </source>
</evidence>
<dbReference type="InterPro" id="IPR058570">
    <property type="entry name" value="HROB_OB"/>
</dbReference>
<organism evidence="2 5">
    <name type="scientific">Theileria annulata</name>
    <dbReference type="NCBI Taxonomy" id="5874"/>
    <lineage>
        <taxon>Eukaryota</taxon>
        <taxon>Sar</taxon>
        <taxon>Alveolata</taxon>
        <taxon>Apicomplexa</taxon>
        <taxon>Aconoidasida</taxon>
        <taxon>Piroplasmida</taxon>
        <taxon>Theileriidae</taxon>
        <taxon>Theileria</taxon>
    </lineage>
</organism>
<evidence type="ECO:0000313" key="3">
    <source>
        <dbReference type="EMBL" id="SVP93086.1"/>
    </source>
</evidence>
<dbReference type="EMBL" id="CR940352">
    <property type="protein sequence ID" value="CAI75975.1"/>
    <property type="molecule type" value="Genomic_DNA"/>
</dbReference>
<reference evidence="2 5" key="1">
    <citation type="journal article" date="2005" name="Science">
        <title>Genome of the host-cell transforming parasite Theileria annulata compared with T. parva.</title>
        <authorList>
            <person name="Pain A."/>
            <person name="Renauld H."/>
            <person name="Berriman M."/>
            <person name="Murphy L."/>
            <person name="Yeats C.A."/>
            <person name="Weir W."/>
            <person name="Kerhornou A."/>
            <person name="Aslett M."/>
            <person name="Bishop R."/>
            <person name="Bouchier C."/>
            <person name="Cochet M."/>
            <person name="Coulson R.M.R."/>
            <person name="Cronin A."/>
            <person name="de Villiers E.P."/>
            <person name="Fraser A."/>
            <person name="Fosker N."/>
            <person name="Gardner M."/>
            <person name="Goble A."/>
            <person name="Griffiths-Jones S."/>
            <person name="Harris D.E."/>
            <person name="Katzer F."/>
            <person name="Larke N."/>
            <person name="Lord A."/>
            <person name="Maser P."/>
            <person name="McKellar S."/>
            <person name="Mooney P."/>
            <person name="Morton F."/>
            <person name="Nene V."/>
            <person name="O'Neil S."/>
            <person name="Price C."/>
            <person name="Quail M.A."/>
            <person name="Rabbinowitsch E."/>
            <person name="Rawlings N.D."/>
            <person name="Rutter S."/>
            <person name="Saunders D."/>
            <person name="Seeger K."/>
            <person name="Shah T."/>
            <person name="Squares R."/>
            <person name="Squares S."/>
            <person name="Tivey A."/>
            <person name="Walker A.R."/>
            <person name="Woodward J."/>
            <person name="Dobbelaere D.A.E."/>
            <person name="Langsley G."/>
            <person name="Rajandream M.A."/>
            <person name="McKeever D."/>
            <person name="Shiels B."/>
            <person name="Tait A."/>
            <person name="Barrell B.G."/>
            <person name="Hall N."/>
        </authorList>
    </citation>
    <scope>NUCLEOTIDE SEQUENCE [LARGE SCALE GENOMIC DNA]</scope>
    <source>
        <strain evidence="5">Ankara</strain>
        <strain evidence="2">Ankara isolate clone C9</strain>
    </source>
</reference>
<evidence type="ECO:0000313" key="4">
    <source>
        <dbReference type="EMBL" id="SVP93890.1"/>
    </source>
</evidence>
<dbReference type="GeneID" id="3864715"/>
<dbReference type="AlphaFoldDB" id="Q4UB26"/>
<dbReference type="EMBL" id="UIVS01000003">
    <property type="protein sequence ID" value="SVP93086.1"/>
    <property type="molecule type" value="Genomic_DNA"/>
</dbReference>
<dbReference type="OMA" id="NEMMPGC"/>
<proteinExistence type="predicted"/>
<dbReference type="VEuPathDB" id="PiroplasmaDB:TA18125"/>
<dbReference type="RefSeq" id="XP_955451.1">
    <property type="nucleotide sequence ID" value="XM_950358.1"/>
</dbReference>
<accession>Q4UB26</accession>
<sequence>MGLVDNDLDESLFSEILPIVSCLDPNVPFKNSQLHSHFGYKKVQVQEDIAFTPVNYSSTLPGESTPNLSFQLLGPAGSRGQYYFIEEQYEESPTEKENLEAYKTECWTKGISLIVPEDVNKDSYSDYDDSEPFGDYFSKKYSIDKVINQTKRAYKADCLVVMIDSFVILEPNILVILTDQCDKITGIVYREDIDSYVNEMMPGCVMILVGVTVYTPIGCETHVIISKENVKKIIKNVPMPLIHLYKKSSNK</sequence>
<gene>
    <name evidence="2" type="ORF">TA18125</name>
    <name evidence="4" type="ORF">TAT_000288500</name>
    <name evidence="3" type="ORF">TAV_000288600</name>
</gene>
<evidence type="ECO:0000313" key="2">
    <source>
        <dbReference type="EMBL" id="CAI75975.1"/>
    </source>
</evidence>
<dbReference type="OrthoDB" id="21443at2759"/>
<dbReference type="eggNOG" id="ENOG502SD3H">
    <property type="taxonomic scope" value="Eukaryota"/>
</dbReference>
<dbReference type="Proteomes" id="UP000001950">
    <property type="component" value="Chromosome 3"/>
</dbReference>
<dbReference type="KEGG" id="tan:TA18125"/>
<protein>
    <recommendedName>
        <fullName evidence="1">Homologous recombination OB-fold protein OB-fold domain-containing protein</fullName>
    </recommendedName>
</protein>
<name>Q4UB26_THEAN</name>
<feature type="domain" description="Homologous recombination OB-fold protein OB-fold" evidence="1">
    <location>
        <begin position="154"/>
        <end position="236"/>
    </location>
</feature>
<dbReference type="GO" id="GO:0000725">
    <property type="term" value="P:recombinational repair"/>
    <property type="evidence" value="ECO:0007669"/>
    <property type="project" value="InterPro"/>
</dbReference>
<dbReference type="InParanoid" id="Q4UB26"/>
<reference evidence="3" key="2">
    <citation type="submission" date="2018-07" db="EMBL/GenBank/DDBJ databases">
        <authorList>
            <person name="Quirk P.G."/>
            <person name="Krulwich T.A."/>
        </authorList>
    </citation>
    <scope>NUCLEOTIDE SEQUENCE</scope>
    <source>
        <strain evidence="3">Anand</strain>
    </source>
</reference>
<keyword evidence="5" id="KW-1185">Reference proteome</keyword>
<evidence type="ECO:0000313" key="5">
    <source>
        <dbReference type="Proteomes" id="UP000001950"/>
    </source>
</evidence>
<dbReference type="EMBL" id="UIVT01000003">
    <property type="protein sequence ID" value="SVP93890.1"/>
    <property type="molecule type" value="Genomic_DNA"/>
</dbReference>